<dbReference type="InterPro" id="IPR020019">
    <property type="entry name" value="AcTrfase_PglD-like"/>
</dbReference>
<dbReference type="InterPro" id="IPR050179">
    <property type="entry name" value="Trans_hexapeptide_repeat"/>
</dbReference>
<dbReference type="Gene3D" id="2.160.10.10">
    <property type="entry name" value="Hexapeptide repeat proteins"/>
    <property type="match status" value="1"/>
</dbReference>
<dbReference type="Pfam" id="PF17836">
    <property type="entry name" value="PglD_N"/>
    <property type="match status" value="1"/>
</dbReference>
<evidence type="ECO:0000256" key="2">
    <source>
        <dbReference type="PIRSR" id="PIRSR620019-2"/>
    </source>
</evidence>
<keyword evidence="5" id="KW-1185">Reference proteome</keyword>
<dbReference type="PANTHER" id="PTHR43300:SF7">
    <property type="entry name" value="UDP-N-ACETYLBACILLOSAMINE N-ACETYLTRANSFERASE"/>
    <property type="match status" value="1"/>
</dbReference>
<dbReference type="PANTHER" id="PTHR43300">
    <property type="entry name" value="ACETYLTRANSFERASE"/>
    <property type="match status" value="1"/>
</dbReference>
<dbReference type="CDD" id="cd03360">
    <property type="entry name" value="LbH_AT_putative"/>
    <property type="match status" value="1"/>
</dbReference>
<keyword evidence="4" id="KW-0808">Transferase</keyword>
<name>A0A3Q8X7W4_9BACL</name>
<dbReference type="InterPro" id="IPR041561">
    <property type="entry name" value="PglD_N"/>
</dbReference>
<feature type="binding site" evidence="2">
    <location>
        <position position="68"/>
    </location>
    <ligand>
        <name>substrate</name>
    </ligand>
</feature>
<sequence>MIDVFIFGSGGHAKVVIDILEKTEGYCIIGLIDGSKPRGTSAYGYTVVGDEEYITKYEGNAMGVVAIGDNWLRSKVVARILKIDNNFKFITAIHPSAVIARGVNIGDGTVVMAGVIINSDTVIGEHCILNTKSAMDHDNTIGDFVTLAPNATTGGNVTIGNYSVLSLSGSIIHAKVIGEHTVIGAGSTVLTDMGSNVVAYGTPARIIRIRAIGEKYL</sequence>
<feature type="domain" description="PglD N-terminal" evidence="3">
    <location>
        <begin position="4"/>
        <end position="79"/>
    </location>
</feature>
<dbReference type="Gene3D" id="3.40.50.20">
    <property type="match status" value="1"/>
</dbReference>
<gene>
    <name evidence="4" type="ORF">EJC50_24535</name>
</gene>
<evidence type="ECO:0000313" key="5">
    <source>
        <dbReference type="Proteomes" id="UP000272528"/>
    </source>
</evidence>
<dbReference type="OrthoDB" id="9794407at2"/>
<feature type="site" description="Increases basicity of active site His" evidence="1">
    <location>
        <position position="138"/>
    </location>
</feature>
<proteinExistence type="predicted"/>
<evidence type="ECO:0000313" key="4">
    <source>
        <dbReference type="EMBL" id="AZN42495.1"/>
    </source>
</evidence>
<accession>A0A3Q8X7W4</accession>
<feature type="active site" description="Proton acceptor" evidence="1">
    <location>
        <position position="137"/>
    </location>
</feature>
<dbReference type="NCBIfam" id="TIGR03570">
    <property type="entry name" value="NeuD_NnaD"/>
    <property type="match status" value="1"/>
</dbReference>
<organism evidence="4 5">
    <name type="scientific">Paenibacillus albus</name>
    <dbReference type="NCBI Taxonomy" id="2495582"/>
    <lineage>
        <taxon>Bacteria</taxon>
        <taxon>Bacillati</taxon>
        <taxon>Bacillota</taxon>
        <taxon>Bacilli</taxon>
        <taxon>Bacillales</taxon>
        <taxon>Paenibacillaceae</taxon>
        <taxon>Paenibacillus</taxon>
    </lineage>
</organism>
<dbReference type="SUPFAM" id="SSF51161">
    <property type="entry name" value="Trimeric LpxA-like enzymes"/>
    <property type="match status" value="1"/>
</dbReference>
<dbReference type="InterPro" id="IPR011004">
    <property type="entry name" value="Trimer_LpxA-like_sf"/>
</dbReference>
<dbReference type="EMBL" id="CP034437">
    <property type="protein sequence ID" value="AZN42495.1"/>
    <property type="molecule type" value="Genomic_DNA"/>
</dbReference>
<dbReference type="GO" id="GO:0016740">
    <property type="term" value="F:transferase activity"/>
    <property type="evidence" value="ECO:0007669"/>
    <property type="project" value="UniProtKB-KW"/>
</dbReference>
<evidence type="ECO:0000256" key="1">
    <source>
        <dbReference type="PIRSR" id="PIRSR620019-1"/>
    </source>
</evidence>
<evidence type="ECO:0000259" key="3">
    <source>
        <dbReference type="Pfam" id="PF17836"/>
    </source>
</evidence>
<dbReference type="AlphaFoldDB" id="A0A3Q8X7W4"/>
<protein>
    <submittedName>
        <fullName evidence="4">Acetyltransferase</fullName>
    </submittedName>
</protein>
<dbReference type="KEGG" id="palb:EJC50_24535"/>
<dbReference type="Proteomes" id="UP000272528">
    <property type="component" value="Chromosome"/>
</dbReference>
<reference evidence="5" key="1">
    <citation type="submission" date="2018-12" db="EMBL/GenBank/DDBJ databases">
        <title>Genome sequence of Peanibacillus sp.</title>
        <authorList>
            <person name="Subramani G."/>
            <person name="Srinivasan S."/>
            <person name="Kim M.K."/>
        </authorList>
    </citation>
    <scope>NUCLEOTIDE SEQUENCE [LARGE SCALE GENOMIC DNA]</scope>
    <source>
        <strain evidence="5">18JY67-1</strain>
    </source>
</reference>
<dbReference type="RefSeq" id="WP_126018257.1">
    <property type="nucleotide sequence ID" value="NZ_CP034437.1"/>
</dbReference>